<gene>
    <name evidence="2" type="ORF">C8N28_2550</name>
</gene>
<proteinExistence type="predicted"/>
<dbReference type="Gene3D" id="3.40.50.2020">
    <property type="match status" value="1"/>
</dbReference>
<evidence type="ECO:0000313" key="3">
    <source>
        <dbReference type="Proteomes" id="UP000294616"/>
    </source>
</evidence>
<dbReference type="OrthoDB" id="9810066at2"/>
<organism evidence="2 3">
    <name type="scientific">Albibacterium bauzanense</name>
    <dbReference type="NCBI Taxonomy" id="653929"/>
    <lineage>
        <taxon>Bacteria</taxon>
        <taxon>Pseudomonadati</taxon>
        <taxon>Bacteroidota</taxon>
        <taxon>Sphingobacteriia</taxon>
        <taxon>Sphingobacteriales</taxon>
        <taxon>Sphingobacteriaceae</taxon>
        <taxon>Albibacterium</taxon>
    </lineage>
</organism>
<comment type="caution">
    <text evidence="2">The sequence shown here is derived from an EMBL/GenBank/DDBJ whole genome shotgun (WGS) entry which is preliminary data.</text>
</comment>
<name>A0A4R1LP09_9SPHI</name>
<reference evidence="2 3" key="1">
    <citation type="submission" date="2019-03" db="EMBL/GenBank/DDBJ databases">
        <title>Genomic Encyclopedia of Archaeal and Bacterial Type Strains, Phase II (KMG-II): from individual species to whole genera.</title>
        <authorList>
            <person name="Goeker M."/>
        </authorList>
    </citation>
    <scope>NUCLEOTIDE SEQUENCE [LARGE SCALE GENOMIC DNA]</scope>
    <source>
        <strain evidence="2 3">DSM 22554</strain>
    </source>
</reference>
<keyword evidence="2" id="KW-0328">Glycosyltransferase</keyword>
<evidence type="ECO:0000313" key="2">
    <source>
        <dbReference type="EMBL" id="TCK80796.1"/>
    </source>
</evidence>
<dbReference type="Gene3D" id="3.30.1310.20">
    <property type="entry name" value="PRTase-like"/>
    <property type="match status" value="1"/>
</dbReference>
<dbReference type="InterPro" id="IPR029057">
    <property type="entry name" value="PRTase-like"/>
</dbReference>
<dbReference type="InterPro" id="IPR000836">
    <property type="entry name" value="PRTase_dom"/>
</dbReference>
<keyword evidence="2" id="KW-0808">Transferase</keyword>
<dbReference type="GO" id="GO:0016757">
    <property type="term" value="F:glycosyltransferase activity"/>
    <property type="evidence" value="ECO:0007669"/>
    <property type="project" value="UniProtKB-KW"/>
</dbReference>
<dbReference type="AlphaFoldDB" id="A0A4R1LP09"/>
<dbReference type="RefSeq" id="WP_132225447.1">
    <property type="nucleotide sequence ID" value="NZ_SMGO01000003.1"/>
</dbReference>
<evidence type="ECO:0000259" key="1">
    <source>
        <dbReference type="Pfam" id="PF00156"/>
    </source>
</evidence>
<dbReference type="CDD" id="cd06223">
    <property type="entry name" value="PRTases_typeI"/>
    <property type="match status" value="1"/>
</dbReference>
<sequence>MFGQYENIFFKDRKDAGEQLGLFLEAKYKTQNPLIIGIPRGGVEVAYYVAKQLNAELSLIVSKKLPLPNHKEYGIGAIAEEDSVYIAQTGKELVSEKVINQIIKEQKQEVDRRVNEYRHGKPLPTMKDRVVILVDDGIATGVTLVPVIELCERKKAAKIIIAAPVSGSRFDENLYKADEIEIMVKPQPFYAVGQVYDVFGDFNDDDLLKLLDLAEH</sequence>
<accession>A0A4R1LP09</accession>
<dbReference type="Proteomes" id="UP000294616">
    <property type="component" value="Unassembled WGS sequence"/>
</dbReference>
<dbReference type="Pfam" id="PF00156">
    <property type="entry name" value="Pribosyltran"/>
    <property type="match status" value="1"/>
</dbReference>
<keyword evidence="3" id="KW-1185">Reference proteome</keyword>
<protein>
    <submittedName>
        <fullName evidence="2">Putative phosphoribosyltransferase</fullName>
    </submittedName>
</protein>
<feature type="domain" description="Phosphoribosyltransferase" evidence="1">
    <location>
        <begin position="27"/>
        <end position="167"/>
    </location>
</feature>
<dbReference type="SUPFAM" id="SSF53271">
    <property type="entry name" value="PRTase-like"/>
    <property type="match status" value="1"/>
</dbReference>
<dbReference type="EMBL" id="SMGO01000003">
    <property type="protein sequence ID" value="TCK80796.1"/>
    <property type="molecule type" value="Genomic_DNA"/>
</dbReference>